<evidence type="ECO:0000313" key="2">
    <source>
        <dbReference type="WBParaSite" id="Minc3s00129g05504"/>
    </source>
</evidence>
<reference evidence="2" key="1">
    <citation type="submission" date="2022-11" db="UniProtKB">
        <authorList>
            <consortium name="WormBaseParasite"/>
        </authorList>
    </citation>
    <scope>IDENTIFICATION</scope>
</reference>
<dbReference type="WBParaSite" id="Minc3s00129g05504">
    <property type="protein sequence ID" value="Minc3s00129g05504"/>
    <property type="gene ID" value="Minc3s00129g05504"/>
</dbReference>
<accession>A0A914KV88</accession>
<evidence type="ECO:0000313" key="1">
    <source>
        <dbReference type="Proteomes" id="UP000887563"/>
    </source>
</evidence>
<sequence length="66" mass="7496">MPEEAEDELEAEEDDVFSFNNPLVNTGIFFCFSLCIFNDESNVVLAVDVDCCEFWGFGRFTADKTI</sequence>
<proteinExistence type="predicted"/>
<protein>
    <submittedName>
        <fullName evidence="2">Candidate secreted effector</fullName>
    </submittedName>
</protein>
<organism evidence="1 2">
    <name type="scientific">Meloidogyne incognita</name>
    <name type="common">Southern root-knot nematode worm</name>
    <name type="synonym">Oxyuris incognita</name>
    <dbReference type="NCBI Taxonomy" id="6306"/>
    <lineage>
        <taxon>Eukaryota</taxon>
        <taxon>Metazoa</taxon>
        <taxon>Ecdysozoa</taxon>
        <taxon>Nematoda</taxon>
        <taxon>Chromadorea</taxon>
        <taxon>Rhabditida</taxon>
        <taxon>Tylenchina</taxon>
        <taxon>Tylenchomorpha</taxon>
        <taxon>Tylenchoidea</taxon>
        <taxon>Meloidogynidae</taxon>
        <taxon>Meloidogyninae</taxon>
        <taxon>Meloidogyne</taxon>
        <taxon>Meloidogyne incognita group</taxon>
    </lineage>
</organism>
<name>A0A914KV88_MELIC</name>
<keyword evidence="1" id="KW-1185">Reference proteome</keyword>
<dbReference type="AlphaFoldDB" id="A0A914KV88"/>
<dbReference type="Proteomes" id="UP000887563">
    <property type="component" value="Unplaced"/>
</dbReference>